<dbReference type="SUPFAM" id="SSF48179">
    <property type="entry name" value="6-phosphogluconate dehydrogenase C-terminal domain-like"/>
    <property type="match status" value="1"/>
</dbReference>
<dbReference type="Pfam" id="PF14833">
    <property type="entry name" value="NAD_binding_11"/>
    <property type="match status" value="1"/>
</dbReference>
<evidence type="ECO:0000313" key="7">
    <source>
        <dbReference type="Proteomes" id="UP001501705"/>
    </source>
</evidence>
<dbReference type="Gene3D" id="1.10.1040.10">
    <property type="entry name" value="N-(1-d-carboxylethyl)-l-norvaline Dehydrogenase, domain 2"/>
    <property type="match status" value="1"/>
</dbReference>
<proteinExistence type="inferred from homology"/>
<dbReference type="Pfam" id="PF03446">
    <property type="entry name" value="NAD_binding_2"/>
    <property type="match status" value="1"/>
</dbReference>
<evidence type="ECO:0000256" key="3">
    <source>
        <dbReference type="ARBA" id="ARBA00023027"/>
    </source>
</evidence>
<sequence>MRIGWIGVGLMGAPMVSRVHAAGHQVQVYSRAGSLPEALIAAGLRRCATLGEVVAGADVVVTMLGTPADVEQVYLGSGNGAAGLLAAARPGTVLVDMTTSGVEQAQRIAGVAKPLEVPVLDAPVSGGPFGAASGALSIMVGGPESALAVAAPIFEVLGSTVVHHGPSGAGQAAKLVNQLVVAATTKACGEAFGLASAEGLEVAKVVTSIMAGAAGAPLCDFILSKLANGDESPGFKIAHLVKDLGLAVAEAHRLGVTLPLTGLVHQAAVHTEATLGGNVGSQMLAIA</sequence>
<evidence type="ECO:0000256" key="2">
    <source>
        <dbReference type="ARBA" id="ARBA00023002"/>
    </source>
</evidence>
<reference evidence="7" key="1">
    <citation type="journal article" date="2019" name="Int. J. Syst. Evol. Microbiol.">
        <title>The Global Catalogue of Microorganisms (GCM) 10K type strain sequencing project: providing services to taxonomists for standard genome sequencing and annotation.</title>
        <authorList>
            <consortium name="The Broad Institute Genomics Platform"/>
            <consortium name="The Broad Institute Genome Sequencing Center for Infectious Disease"/>
            <person name="Wu L."/>
            <person name="Ma J."/>
        </authorList>
    </citation>
    <scope>NUCLEOTIDE SEQUENCE [LARGE SCALE GENOMIC DNA]</scope>
    <source>
        <strain evidence="7">JCM 15572</strain>
    </source>
</reference>
<evidence type="ECO:0000313" key="6">
    <source>
        <dbReference type="EMBL" id="GAA1604404.1"/>
    </source>
</evidence>
<organism evidence="6 7">
    <name type="scientific">Kribbella hippodromi</name>
    <dbReference type="NCBI Taxonomy" id="434347"/>
    <lineage>
        <taxon>Bacteria</taxon>
        <taxon>Bacillati</taxon>
        <taxon>Actinomycetota</taxon>
        <taxon>Actinomycetes</taxon>
        <taxon>Propionibacteriales</taxon>
        <taxon>Kribbellaceae</taxon>
        <taxon>Kribbella</taxon>
    </lineage>
</organism>
<dbReference type="SUPFAM" id="SSF51735">
    <property type="entry name" value="NAD(P)-binding Rossmann-fold domains"/>
    <property type="match status" value="1"/>
</dbReference>
<keyword evidence="2" id="KW-0560">Oxidoreductase</keyword>
<dbReference type="PIRSF" id="PIRSF000103">
    <property type="entry name" value="HIBADH"/>
    <property type="match status" value="1"/>
</dbReference>
<evidence type="ECO:0000256" key="1">
    <source>
        <dbReference type="ARBA" id="ARBA00009080"/>
    </source>
</evidence>
<dbReference type="EMBL" id="BAAAPH010000034">
    <property type="protein sequence ID" value="GAA1604404.1"/>
    <property type="molecule type" value="Genomic_DNA"/>
</dbReference>
<name>A0ABP4QA30_9ACTN</name>
<feature type="domain" description="6-phosphogluconate dehydrogenase NADP-binding" evidence="4">
    <location>
        <begin position="2"/>
        <end position="165"/>
    </location>
</feature>
<dbReference type="Gene3D" id="3.40.50.720">
    <property type="entry name" value="NAD(P)-binding Rossmann-like Domain"/>
    <property type="match status" value="1"/>
</dbReference>
<comment type="caution">
    <text evidence="6">The sequence shown here is derived from an EMBL/GenBank/DDBJ whole genome shotgun (WGS) entry which is preliminary data.</text>
</comment>
<evidence type="ECO:0000259" key="4">
    <source>
        <dbReference type="Pfam" id="PF03446"/>
    </source>
</evidence>
<evidence type="ECO:0000259" key="5">
    <source>
        <dbReference type="Pfam" id="PF14833"/>
    </source>
</evidence>
<keyword evidence="7" id="KW-1185">Reference proteome</keyword>
<gene>
    <name evidence="6" type="ORF">GCM10009804_70910</name>
</gene>
<dbReference type="InterPro" id="IPR008927">
    <property type="entry name" value="6-PGluconate_DH-like_C_sf"/>
</dbReference>
<dbReference type="InterPro" id="IPR013328">
    <property type="entry name" value="6PGD_dom2"/>
</dbReference>
<dbReference type="InterPro" id="IPR015815">
    <property type="entry name" value="HIBADH-related"/>
</dbReference>
<protein>
    <submittedName>
        <fullName evidence="6">2-hydroxy-3-oxopropionate reductase</fullName>
    </submittedName>
</protein>
<comment type="similarity">
    <text evidence="1">Belongs to the HIBADH-related family.</text>
</comment>
<dbReference type="InterPro" id="IPR006115">
    <property type="entry name" value="6PGDH_NADP-bd"/>
</dbReference>
<accession>A0ABP4QA30</accession>
<feature type="domain" description="3-hydroxyisobutyrate dehydrogenase-like NAD-binding" evidence="5">
    <location>
        <begin position="168"/>
        <end position="279"/>
    </location>
</feature>
<dbReference type="InterPro" id="IPR029154">
    <property type="entry name" value="HIBADH-like_NADP-bd"/>
</dbReference>
<dbReference type="RefSeq" id="WP_344240891.1">
    <property type="nucleotide sequence ID" value="NZ_BAAAPH010000034.1"/>
</dbReference>
<dbReference type="Proteomes" id="UP001501705">
    <property type="component" value="Unassembled WGS sequence"/>
</dbReference>
<keyword evidence="3" id="KW-0520">NAD</keyword>
<dbReference type="PANTHER" id="PTHR43060:SF15">
    <property type="entry name" value="3-HYDROXYISOBUTYRATE DEHYDROGENASE-LIKE 1, MITOCHONDRIAL-RELATED"/>
    <property type="match status" value="1"/>
</dbReference>
<dbReference type="InterPro" id="IPR036291">
    <property type="entry name" value="NAD(P)-bd_dom_sf"/>
</dbReference>
<dbReference type="PANTHER" id="PTHR43060">
    <property type="entry name" value="3-HYDROXYISOBUTYRATE DEHYDROGENASE-LIKE 1, MITOCHONDRIAL-RELATED"/>
    <property type="match status" value="1"/>
</dbReference>